<evidence type="ECO:0000256" key="13">
    <source>
        <dbReference type="ARBA" id="ARBA00023295"/>
    </source>
</evidence>
<dbReference type="InterPro" id="IPR010979">
    <property type="entry name" value="Ribosomal_uS13-like_H2TH"/>
</dbReference>
<dbReference type="NCBIfam" id="NF002211">
    <property type="entry name" value="PRK01103.1"/>
    <property type="match status" value="1"/>
</dbReference>
<comment type="catalytic activity">
    <reaction evidence="14 16">
        <text>2'-deoxyribonucleotide-(2'-deoxyribose 5'-phosphate)-2'-deoxyribonucleotide-DNA = a 3'-end 2'-deoxyribonucleotide-(2,3-dehydro-2,3-deoxyribose 5'-phosphate)-DNA + a 5'-end 5'-phospho-2'-deoxyribonucleoside-DNA + H(+)</text>
        <dbReference type="Rhea" id="RHEA:66592"/>
        <dbReference type="Rhea" id="RHEA-COMP:13180"/>
        <dbReference type="Rhea" id="RHEA-COMP:16897"/>
        <dbReference type="Rhea" id="RHEA-COMP:17067"/>
        <dbReference type="ChEBI" id="CHEBI:15378"/>
        <dbReference type="ChEBI" id="CHEBI:136412"/>
        <dbReference type="ChEBI" id="CHEBI:157695"/>
        <dbReference type="ChEBI" id="CHEBI:167181"/>
        <dbReference type="EC" id="4.2.99.18"/>
    </reaction>
</comment>
<dbReference type="PROSITE" id="PS01242">
    <property type="entry name" value="ZF_FPG_1"/>
    <property type="match status" value="1"/>
</dbReference>
<dbReference type="Gene3D" id="1.10.8.50">
    <property type="match status" value="1"/>
</dbReference>
<dbReference type="InterPro" id="IPR015887">
    <property type="entry name" value="DNA_glyclase_Znf_dom_DNA_BS"/>
</dbReference>
<dbReference type="GO" id="GO:0034039">
    <property type="term" value="F:8-oxo-7,8-dihydroguanine DNA N-glycosylase activity"/>
    <property type="evidence" value="ECO:0007669"/>
    <property type="project" value="TreeGrafter"/>
</dbReference>
<feature type="binding site" evidence="16">
    <location>
        <position position="125"/>
    </location>
    <ligand>
        <name>DNA</name>
        <dbReference type="ChEBI" id="CHEBI:16991"/>
    </ligand>
</feature>
<dbReference type="eggNOG" id="COG0266">
    <property type="taxonomic scope" value="Bacteria"/>
</dbReference>
<comment type="similarity">
    <text evidence="2 16">Belongs to the FPG family.</text>
</comment>
<dbReference type="CDD" id="cd08966">
    <property type="entry name" value="EcFpg-like_N"/>
    <property type="match status" value="1"/>
</dbReference>
<name>B8HXE6_CYAP4</name>
<keyword evidence="6 16" id="KW-0863">Zinc-finger</keyword>
<keyword evidence="13 16" id="KW-0326">Glycosidase</keyword>
<dbReference type="NCBIfam" id="TIGR00577">
    <property type="entry name" value="fpg"/>
    <property type="match status" value="1"/>
</dbReference>
<dbReference type="GO" id="GO:0008270">
    <property type="term" value="F:zinc ion binding"/>
    <property type="evidence" value="ECO:0007669"/>
    <property type="project" value="UniProtKB-UniRule"/>
</dbReference>
<evidence type="ECO:0000259" key="18">
    <source>
        <dbReference type="PROSITE" id="PS51068"/>
    </source>
</evidence>
<evidence type="ECO:0000256" key="8">
    <source>
        <dbReference type="ARBA" id="ARBA00022833"/>
    </source>
</evidence>
<dbReference type="EMBL" id="CP001344">
    <property type="protein sequence ID" value="ACL46491.1"/>
    <property type="molecule type" value="Genomic_DNA"/>
</dbReference>
<dbReference type="InterPro" id="IPR012319">
    <property type="entry name" value="FPG_cat"/>
</dbReference>
<feature type="binding site" evidence="16">
    <location>
        <position position="101"/>
    </location>
    <ligand>
        <name>DNA</name>
        <dbReference type="ChEBI" id="CHEBI:16991"/>
    </ligand>
</feature>
<dbReference type="HOGENOM" id="CLU_038423_1_2_3"/>
<evidence type="ECO:0000256" key="6">
    <source>
        <dbReference type="ARBA" id="ARBA00022771"/>
    </source>
</evidence>
<dbReference type="FunFam" id="1.10.8.50:FF:000003">
    <property type="entry name" value="Formamidopyrimidine-DNA glycosylase"/>
    <property type="match status" value="1"/>
</dbReference>
<dbReference type="OrthoDB" id="9800855at2"/>
<comment type="caution">
    <text evidence="16">Lacks conserved residue(s) required for the propagation of feature annotation.</text>
</comment>
<evidence type="ECO:0000256" key="3">
    <source>
        <dbReference type="ARBA" id="ARBA00011245"/>
    </source>
</evidence>
<dbReference type="NCBIfam" id="NF010551">
    <property type="entry name" value="PRK13945.1"/>
    <property type="match status" value="1"/>
</dbReference>
<evidence type="ECO:0000256" key="9">
    <source>
        <dbReference type="ARBA" id="ARBA00023125"/>
    </source>
</evidence>
<keyword evidence="5 16" id="KW-0227">DNA damage</keyword>
<dbReference type="Pfam" id="PF01149">
    <property type="entry name" value="Fapy_DNA_glyco"/>
    <property type="match status" value="1"/>
</dbReference>
<feature type="active site" description="Proton donor; for delta-elimination activity" evidence="16">
    <location>
        <position position="279"/>
    </location>
</feature>
<dbReference type="SUPFAM" id="SSF57716">
    <property type="entry name" value="Glucocorticoid receptor-like (DNA-binding domain)"/>
    <property type="match status" value="1"/>
</dbReference>
<dbReference type="HAMAP" id="MF_00103">
    <property type="entry name" value="Fapy_DNA_glycosyl"/>
    <property type="match status" value="1"/>
</dbReference>
<evidence type="ECO:0000256" key="14">
    <source>
        <dbReference type="ARBA" id="ARBA00044632"/>
    </source>
</evidence>
<dbReference type="PANTHER" id="PTHR22993">
    <property type="entry name" value="FORMAMIDOPYRIMIDINE-DNA GLYCOSYLASE"/>
    <property type="match status" value="1"/>
</dbReference>
<dbReference type="EC" id="4.2.99.18" evidence="16"/>
<proteinExistence type="inferred from homology"/>
<dbReference type="PROSITE" id="PS51068">
    <property type="entry name" value="FPG_CAT"/>
    <property type="match status" value="1"/>
</dbReference>
<evidence type="ECO:0000256" key="10">
    <source>
        <dbReference type="ARBA" id="ARBA00023204"/>
    </source>
</evidence>
<dbReference type="PANTHER" id="PTHR22993:SF9">
    <property type="entry name" value="FORMAMIDOPYRIMIDINE-DNA GLYCOSYLASE"/>
    <property type="match status" value="1"/>
</dbReference>
<feature type="active site" description="Proton donor" evidence="16">
    <location>
        <position position="3"/>
    </location>
</feature>
<dbReference type="EC" id="3.2.2.23" evidence="16"/>
<dbReference type="SUPFAM" id="SSF81624">
    <property type="entry name" value="N-terminal domain of MutM-like DNA repair proteins"/>
    <property type="match status" value="1"/>
</dbReference>
<evidence type="ECO:0000256" key="1">
    <source>
        <dbReference type="ARBA" id="ARBA00001668"/>
    </source>
</evidence>
<accession>B8HXE6</accession>
<keyword evidence="10 16" id="KW-0234">DNA repair</keyword>
<keyword evidence="7 16" id="KW-0378">Hydrolase</keyword>
<feature type="active site" description="Schiff-base intermediate with DNA" evidence="16">
    <location>
        <position position="2"/>
    </location>
</feature>
<dbReference type="SMART" id="SM01232">
    <property type="entry name" value="H2TH"/>
    <property type="match status" value="1"/>
</dbReference>
<evidence type="ECO:0000259" key="17">
    <source>
        <dbReference type="PROSITE" id="PS51066"/>
    </source>
</evidence>
<dbReference type="InterPro" id="IPR015886">
    <property type="entry name" value="H2TH_FPG"/>
</dbReference>
<comment type="subunit">
    <text evidence="3 16">Monomer.</text>
</comment>
<evidence type="ECO:0000256" key="7">
    <source>
        <dbReference type="ARBA" id="ARBA00022801"/>
    </source>
</evidence>
<dbReference type="STRING" id="395961.Cyan7425_4178"/>
<dbReference type="Pfam" id="PF06831">
    <property type="entry name" value="H2TH"/>
    <property type="match status" value="1"/>
</dbReference>
<dbReference type="GO" id="GO:0140078">
    <property type="term" value="F:class I DNA-(apurinic or apyrimidinic site) endonuclease activity"/>
    <property type="evidence" value="ECO:0007669"/>
    <property type="project" value="UniProtKB-EC"/>
</dbReference>
<evidence type="ECO:0000256" key="12">
    <source>
        <dbReference type="ARBA" id="ARBA00023268"/>
    </source>
</evidence>
<dbReference type="InterPro" id="IPR000214">
    <property type="entry name" value="Znf_DNA_glyclase/AP_lyase"/>
</dbReference>
<feature type="domain" description="Formamidopyrimidine-DNA glycosylase catalytic" evidence="18">
    <location>
        <begin position="2"/>
        <end position="128"/>
    </location>
</feature>
<reference evidence="19" key="1">
    <citation type="submission" date="2009-01" db="EMBL/GenBank/DDBJ databases">
        <title>Complete sequence of chromosome Cyanothece sp. PCC 7425.</title>
        <authorList>
            <consortium name="US DOE Joint Genome Institute"/>
            <person name="Lucas S."/>
            <person name="Copeland A."/>
            <person name="Lapidus A."/>
            <person name="Glavina del Rio T."/>
            <person name="Dalin E."/>
            <person name="Tice H."/>
            <person name="Bruce D."/>
            <person name="Goodwin L."/>
            <person name="Pitluck S."/>
            <person name="Sims D."/>
            <person name="Meineke L."/>
            <person name="Brettin T."/>
            <person name="Detter J.C."/>
            <person name="Han C."/>
            <person name="Larimer F."/>
            <person name="Land M."/>
            <person name="Hauser L."/>
            <person name="Kyrpides N."/>
            <person name="Ovchinnikova G."/>
            <person name="Liberton M."/>
            <person name="Stoeckel J."/>
            <person name="Banerjee A."/>
            <person name="Singh A."/>
            <person name="Page L."/>
            <person name="Sato H."/>
            <person name="Zhao L."/>
            <person name="Sherman L."/>
            <person name="Pakrasi H."/>
            <person name="Richardson P."/>
        </authorList>
    </citation>
    <scope>NUCLEOTIDE SEQUENCE</scope>
    <source>
        <strain evidence="19">PCC 7425</strain>
    </source>
</reference>
<evidence type="ECO:0000256" key="2">
    <source>
        <dbReference type="ARBA" id="ARBA00009409"/>
    </source>
</evidence>
<sequence length="293" mass="32807">MPELPEVETVRRGLEQLTLGRKCLGGDVLLQRTISHPFSVAEFLDGLQGTRIECWQRRGKYLLADLVDANYPKLRRGWLGVHLRMTGQLLWLESSQPLQKHTRVRLFFADAASSLPWELRFVDQRTFGQMWWVSPEQRPEQIISGWGKLGPEPFSPDFSVAYLFQQLQQSRRPIKNALLDQTLVAGIGNIYADEALFCSGIHPLTPCAELRPAQVEKLQGAIISVLQASLAEGGTTFSTFLNVRGVNGNYGGQALVYDRRGEPCHTCGTAIERIKLAGRSTHFCPQCQISSIT</sequence>
<organism evidence="19">
    <name type="scientific">Cyanothece sp. (strain PCC 7425 / ATCC 29141)</name>
    <dbReference type="NCBI Taxonomy" id="395961"/>
    <lineage>
        <taxon>Bacteria</taxon>
        <taxon>Bacillati</taxon>
        <taxon>Cyanobacteriota</taxon>
        <taxon>Cyanophyceae</taxon>
        <taxon>Gomontiellales</taxon>
        <taxon>Cyanothecaceae</taxon>
        <taxon>Cyanothece</taxon>
    </lineage>
</organism>
<dbReference type="SUPFAM" id="SSF46946">
    <property type="entry name" value="S13-like H2TH domain"/>
    <property type="match status" value="1"/>
</dbReference>
<protein>
    <recommendedName>
        <fullName evidence="16">Formamidopyrimidine-DNA glycosylase</fullName>
        <shortName evidence="16">Fapy-DNA glycosylase</shortName>
        <ecNumber evidence="16">3.2.2.23</ecNumber>
    </recommendedName>
    <alternativeName>
        <fullName evidence="16">DNA-(apurinic or apyrimidinic site) lyase MutM</fullName>
        <shortName evidence="16">AP lyase MutM</shortName>
        <ecNumber evidence="16">4.2.99.18</ecNumber>
    </alternativeName>
</protein>
<comment type="catalytic activity">
    <reaction evidence="1 16">
        <text>Hydrolysis of DNA containing ring-opened 7-methylguanine residues, releasing 2,6-diamino-4-hydroxy-5-(N-methyl)formamidopyrimidine.</text>
        <dbReference type="EC" id="3.2.2.23"/>
    </reaction>
</comment>
<comment type="function">
    <text evidence="15">Involved in base excision repair of DNA damaged by oxidation or by mutagenic agents. Acts as a DNA glycosylase that recognizes and removes damaged bases. Has a preference for oxidized purines, such as 7,8-dihydro-8-oxoguanine (8-oxoG). Has AP (apurinic/apyrimidinic) lyase activity and introduces nicks in the DNA strand. Cleaves the DNA backbone by beta-delta elimination to generate a single-strand break at the site of the removed base with both 3'- and 5'-phosphates.</text>
</comment>
<evidence type="ECO:0000256" key="4">
    <source>
        <dbReference type="ARBA" id="ARBA00022723"/>
    </source>
</evidence>
<evidence type="ECO:0000313" key="19">
    <source>
        <dbReference type="EMBL" id="ACL46491.1"/>
    </source>
</evidence>
<evidence type="ECO:0000256" key="15">
    <source>
        <dbReference type="ARBA" id="ARBA00060177"/>
    </source>
</evidence>
<dbReference type="GO" id="GO:0006284">
    <property type="term" value="P:base-excision repair"/>
    <property type="evidence" value="ECO:0007669"/>
    <property type="project" value="InterPro"/>
</dbReference>
<feature type="active site" description="Proton donor; for beta-elimination activity" evidence="16">
    <location>
        <position position="60"/>
    </location>
</feature>
<dbReference type="Pfam" id="PF06827">
    <property type="entry name" value="zf-FPG_IleRS"/>
    <property type="match status" value="1"/>
</dbReference>
<evidence type="ECO:0000256" key="11">
    <source>
        <dbReference type="ARBA" id="ARBA00023239"/>
    </source>
</evidence>
<keyword evidence="8 16" id="KW-0862">Zinc</keyword>
<dbReference type="InterPro" id="IPR020629">
    <property type="entry name" value="FPG_Glyclase"/>
</dbReference>
<dbReference type="SMART" id="SM00898">
    <property type="entry name" value="Fapy_DNA_glyco"/>
    <property type="match status" value="1"/>
</dbReference>
<comment type="function">
    <text evidence="16">Involved in base excision repair of DNA damaged by oxidation or by mutagenic agents. Acts as DNA glycosylase that recognizes and removes damaged bases. Has a preference for oxidized purines, such as 7,8-dihydro-8-oxoguanine (8-oxoG). Has AP (apurinic/apyrimidinic) lyase activity and introduces nicks in the DNA strand. Cleaves the DNA backbone by beta-delta elimination to generate a single-strand break at the site of the removed base with both 3'- and 5'-phosphates.</text>
</comment>
<dbReference type="AlphaFoldDB" id="B8HXE6"/>
<keyword evidence="4 16" id="KW-0479">Metal-binding</keyword>
<dbReference type="Gene3D" id="3.20.190.10">
    <property type="entry name" value="MutM-like, N-terminal"/>
    <property type="match status" value="1"/>
</dbReference>
<dbReference type="InterPro" id="IPR010663">
    <property type="entry name" value="Znf_FPG/IleRS"/>
</dbReference>
<keyword evidence="12 16" id="KW-0511">Multifunctional enzyme</keyword>
<feature type="domain" description="FPG-type" evidence="17">
    <location>
        <begin position="255"/>
        <end position="289"/>
    </location>
</feature>
<dbReference type="InterPro" id="IPR035937">
    <property type="entry name" value="FPG_N"/>
</dbReference>
<evidence type="ECO:0000256" key="16">
    <source>
        <dbReference type="HAMAP-Rule" id="MF_00103"/>
    </source>
</evidence>
<evidence type="ECO:0000256" key="5">
    <source>
        <dbReference type="ARBA" id="ARBA00022763"/>
    </source>
</evidence>
<keyword evidence="11 16" id="KW-0456">Lyase</keyword>
<dbReference type="GO" id="GO:0003690">
    <property type="term" value="F:double-stranded DNA binding"/>
    <property type="evidence" value="ECO:0007669"/>
    <property type="project" value="UniProtKB-ARBA"/>
</dbReference>
<dbReference type="PROSITE" id="PS51066">
    <property type="entry name" value="ZF_FPG_2"/>
    <property type="match status" value="1"/>
</dbReference>
<dbReference type="GO" id="GO:0003684">
    <property type="term" value="F:damaged DNA binding"/>
    <property type="evidence" value="ECO:0007669"/>
    <property type="project" value="InterPro"/>
</dbReference>
<gene>
    <name evidence="16" type="primary">mutM</name>
    <name evidence="16" type="synonym">fpg</name>
    <name evidence="19" type="ordered locus">Cyan7425_4178</name>
</gene>
<comment type="cofactor">
    <cofactor evidence="16">
        <name>Zn(2+)</name>
        <dbReference type="ChEBI" id="CHEBI:29105"/>
    </cofactor>
    <text evidence="16">Binds 1 zinc ion per subunit.</text>
</comment>
<keyword evidence="9 16" id="KW-0238">DNA-binding</keyword>
<dbReference type="KEGG" id="cyn:Cyan7425_4178"/>